<evidence type="ECO:0000313" key="8">
    <source>
        <dbReference type="EMBL" id="GHO44466.1"/>
    </source>
</evidence>
<keyword evidence="9" id="KW-1185">Reference proteome</keyword>
<dbReference type="SUPFAM" id="SSF50022">
    <property type="entry name" value="ISP domain"/>
    <property type="match status" value="1"/>
</dbReference>
<keyword evidence="1" id="KW-0001">2Fe-2S</keyword>
<dbReference type="GO" id="GO:0051537">
    <property type="term" value="F:2 iron, 2 sulfur cluster binding"/>
    <property type="evidence" value="ECO:0007669"/>
    <property type="project" value="UniProtKB-KW"/>
</dbReference>
<name>A0A8J3HWE9_9CHLR</name>
<keyword evidence="3" id="KW-0408">Iron</keyword>
<dbReference type="GO" id="GO:0016705">
    <property type="term" value="F:oxidoreductase activity, acting on paired donors, with incorporation or reduction of molecular oxygen"/>
    <property type="evidence" value="ECO:0007669"/>
    <property type="project" value="UniProtKB-ARBA"/>
</dbReference>
<dbReference type="PANTHER" id="PTHR21496">
    <property type="entry name" value="FERREDOXIN-RELATED"/>
    <property type="match status" value="1"/>
</dbReference>
<dbReference type="InterPro" id="IPR017941">
    <property type="entry name" value="Rieske_2Fe-2S"/>
</dbReference>
<sequence>MMEYYKAAEVSDVREGELHPVEVDGEPVCLAKIDNQIFAFTDNCTHISGPLNEGDFEGCMVTCPWHGAQFDVRTGKVLRGPARQDLHTYPVKIEGESIFIGLPPNEE</sequence>
<accession>A0A8J3HWE9</accession>
<evidence type="ECO:0000256" key="1">
    <source>
        <dbReference type="ARBA" id="ARBA00022714"/>
    </source>
</evidence>
<evidence type="ECO:0000256" key="3">
    <source>
        <dbReference type="ARBA" id="ARBA00023004"/>
    </source>
</evidence>
<comment type="caution">
    <text evidence="8">The sequence shown here is derived from an EMBL/GenBank/DDBJ whole genome shotgun (WGS) entry which is preliminary data.</text>
</comment>
<dbReference type="GO" id="GO:0004497">
    <property type="term" value="F:monooxygenase activity"/>
    <property type="evidence" value="ECO:0007669"/>
    <property type="project" value="UniProtKB-ARBA"/>
</dbReference>
<evidence type="ECO:0000256" key="5">
    <source>
        <dbReference type="ARBA" id="ARBA00034078"/>
    </source>
</evidence>
<evidence type="ECO:0000256" key="4">
    <source>
        <dbReference type="ARBA" id="ARBA00023014"/>
    </source>
</evidence>
<dbReference type="EMBL" id="BNJF01000001">
    <property type="protein sequence ID" value="GHO44466.1"/>
    <property type="molecule type" value="Genomic_DNA"/>
</dbReference>
<gene>
    <name evidence="8" type="ORF">KSX_26290</name>
</gene>
<organism evidence="8 9">
    <name type="scientific">Ktedonospora formicarum</name>
    <dbReference type="NCBI Taxonomy" id="2778364"/>
    <lineage>
        <taxon>Bacteria</taxon>
        <taxon>Bacillati</taxon>
        <taxon>Chloroflexota</taxon>
        <taxon>Ktedonobacteria</taxon>
        <taxon>Ktedonobacterales</taxon>
        <taxon>Ktedonobacteraceae</taxon>
        <taxon>Ktedonospora</taxon>
    </lineage>
</organism>
<reference evidence="8" key="1">
    <citation type="submission" date="2020-10" db="EMBL/GenBank/DDBJ databases">
        <title>Taxonomic study of unclassified bacteria belonging to the class Ktedonobacteria.</title>
        <authorList>
            <person name="Yabe S."/>
            <person name="Wang C.M."/>
            <person name="Zheng Y."/>
            <person name="Sakai Y."/>
            <person name="Cavaletti L."/>
            <person name="Monciardini P."/>
            <person name="Donadio S."/>
        </authorList>
    </citation>
    <scope>NUCLEOTIDE SEQUENCE</scope>
    <source>
        <strain evidence="8">SOSP1-1</strain>
    </source>
</reference>
<dbReference type="Gene3D" id="2.102.10.10">
    <property type="entry name" value="Rieske [2Fe-2S] iron-sulphur domain"/>
    <property type="match status" value="1"/>
</dbReference>
<evidence type="ECO:0000259" key="7">
    <source>
        <dbReference type="PROSITE" id="PS51296"/>
    </source>
</evidence>
<protein>
    <submittedName>
        <fullName evidence="8">(2Fe-2S)-binding protein</fullName>
    </submittedName>
</protein>
<evidence type="ECO:0000256" key="2">
    <source>
        <dbReference type="ARBA" id="ARBA00022723"/>
    </source>
</evidence>
<proteinExistence type="inferred from homology"/>
<keyword evidence="4" id="KW-0411">Iron-sulfur</keyword>
<dbReference type="PANTHER" id="PTHR21496:SF0">
    <property type="entry name" value="RIESKE DOMAIN-CONTAINING PROTEIN"/>
    <property type="match status" value="1"/>
</dbReference>
<dbReference type="GO" id="GO:0046872">
    <property type="term" value="F:metal ion binding"/>
    <property type="evidence" value="ECO:0007669"/>
    <property type="project" value="UniProtKB-KW"/>
</dbReference>
<dbReference type="Pfam" id="PF00355">
    <property type="entry name" value="Rieske"/>
    <property type="match status" value="1"/>
</dbReference>
<keyword evidence="2" id="KW-0479">Metal-binding</keyword>
<dbReference type="CDD" id="cd03528">
    <property type="entry name" value="Rieske_RO_ferredoxin"/>
    <property type="match status" value="1"/>
</dbReference>
<dbReference type="Proteomes" id="UP000612362">
    <property type="component" value="Unassembled WGS sequence"/>
</dbReference>
<comment type="cofactor">
    <cofactor evidence="5">
        <name>[2Fe-2S] cluster</name>
        <dbReference type="ChEBI" id="CHEBI:190135"/>
    </cofactor>
</comment>
<dbReference type="InterPro" id="IPR036922">
    <property type="entry name" value="Rieske_2Fe-2S_sf"/>
</dbReference>
<evidence type="ECO:0000313" key="9">
    <source>
        <dbReference type="Proteomes" id="UP000612362"/>
    </source>
</evidence>
<dbReference type="RefSeq" id="WP_220193854.1">
    <property type="nucleotide sequence ID" value="NZ_BNJF01000001.1"/>
</dbReference>
<comment type="similarity">
    <text evidence="6">Belongs to the bacterial ring-hydroxylating dioxygenase ferredoxin component family.</text>
</comment>
<dbReference type="AlphaFoldDB" id="A0A8J3HWE9"/>
<dbReference type="PROSITE" id="PS51296">
    <property type="entry name" value="RIESKE"/>
    <property type="match status" value="1"/>
</dbReference>
<feature type="domain" description="Rieske" evidence="7">
    <location>
        <begin position="5"/>
        <end position="100"/>
    </location>
</feature>
<evidence type="ECO:0000256" key="6">
    <source>
        <dbReference type="ARBA" id="ARBA00038001"/>
    </source>
</evidence>